<keyword evidence="5" id="KW-1185">Reference proteome</keyword>
<dbReference type="SMART" id="SM00939">
    <property type="entry name" value="PepX_C"/>
    <property type="match status" value="1"/>
</dbReference>
<accession>A0ABW1XN52</accession>
<dbReference type="Proteomes" id="UP001596364">
    <property type="component" value="Unassembled WGS sequence"/>
</dbReference>
<evidence type="ECO:0000259" key="3">
    <source>
        <dbReference type="SMART" id="SM00939"/>
    </source>
</evidence>
<keyword evidence="1 4" id="KW-0378">Hydrolase</keyword>
<dbReference type="InterPro" id="IPR008979">
    <property type="entry name" value="Galactose-bd-like_sf"/>
</dbReference>
<sequence>MKHLVHTALLLMLLYPILSPAQTQEATFAVPTLIQTADLSTESAIAPLMKSPALWQQLAELHQTLDQQTSNEQPRLFDQLALLSFAGQHEAVLAAYQQAKRAEDFYPYVLYSQAAAKHPPQSDGWPNAIQQQIEAVLRQADDETFVQLSQYLGWSVPRAEQYLRNVWQQVQSQQRVNRQQALAILSNAQLLEVLYQVIPLSQQQIKQEQSRRFEIQPRVMIKDGDIELTATIVRPKSAQKPRPTALQFTIYADEKAHILTAMHAAAHGYVGVVANSRGKRGSKNPIVPWEHEGEDAVRVINWVARQPFSDGRVAMYGGSYNGFTQWAAAKHVPEALKTIVPYAAASLITGLPLENNIVLTSNYEWAWHVTNNDTMDHSVYQGWQASENFKQKFYQSGLAIRDIEQTDGKPNPWFQKWLQHPGFDTYYQAMQPYKSDYARINIPVLSITGYFDGGQISALDYLQQHELFNHNSQHYLLIGPYTHGTAQGRPYEFFSNYQLDPVALEKDTEELTFAWFDHVLAGAPMPALLKDKINYQLMGANSWVSVPSFTALNQQGQNFYLRQEQTSGALILATTPAETQQSFTISVDMADRSEQRNLRHYPQILSELPDEKGLVFTTDAFEQPMQFAGSVTGYFSLALNKRDVDIGYNLYELTAEGEYFHLINYISRASYAADMATRTLLIPGQKARIPMTNTRMSARLLGKGSKLVMVLNVNKNADAQVNLGSGKPVADESAADAGEPLKISWFSDSLIHLPLIPWVAPE</sequence>
<proteinExistence type="predicted"/>
<feature type="chain" id="PRO_5046086128" evidence="2">
    <location>
        <begin position="22"/>
        <end position="762"/>
    </location>
</feature>
<dbReference type="SUPFAM" id="SSF53474">
    <property type="entry name" value="alpha/beta-Hydrolases"/>
    <property type="match status" value="1"/>
</dbReference>
<feature type="signal peptide" evidence="2">
    <location>
        <begin position="1"/>
        <end position="21"/>
    </location>
</feature>
<dbReference type="Pfam" id="PF02129">
    <property type="entry name" value="Peptidase_S15"/>
    <property type="match status" value="1"/>
</dbReference>
<dbReference type="NCBIfam" id="TIGR00976">
    <property type="entry name" value="CocE_NonD"/>
    <property type="match status" value="1"/>
</dbReference>
<dbReference type="Gene3D" id="2.60.120.260">
    <property type="entry name" value="Galactose-binding domain-like"/>
    <property type="match status" value="1"/>
</dbReference>
<dbReference type="InterPro" id="IPR000383">
    <property type="entry name" value="Xaa-Pro-like_dom"/>
</dbReference>
<dbReference type="GO" id="GO:0016787">
    <property type="term" value="F:hydrolase activity"/>
    <property type="evidence" value="ECO:0007669"/>
    <property type="project" value="UniProtKB-KW"/>
</dbReference>
<dbReference type="InterPro" id="IPR005674">
    <property type="entry name" value="CocE/Ser_esterase"/>
</dbReference>
<dbReference type="InterPro" id="IPR013736">
    <property type="entry name" value="Xaa-Pro_dipept_C"/>
</dbReference>
<dbReference type="Gene3D" id="3.40.50.1820">
    <property type="entry name" value="alpha/beta hydrolase"/>
    <property type="match status" value="1"/>
</dbReference>
<reference evidence="5" key="1">
    <citation type="journal article" date="2019" name="Int. J. Syst. Evol. Microbiol.">
        <title>The Global Catalogue of Microorganisms (GCM) 10K type strain sequencing project: providing services to taxonomists for standard genome sequencing and annotation.</title>
        <authorList>
            <consortium name="The Broad Institute Genomics Platform"/>
            <consortium name="The Broad Institute Genome Sequencing Center for Infectious Disease"/>
            <person name="Wu L."/>
            <person name="Ma J."/>
        </authorList>
    </citation>
    <scope>NUCLEOTIDE SEQUENCE [LARGE SCALE GENOMIC DNA]</scope>
    <source>
        <strain evidence="5">CGMCC 1.16031</strain>
    </source>
</reference>
<dbReference type="EMBL" id="JBHSUS010000001">
    <property type="protein sequence ID" value="MFC6441547.1"/>
    <property type="molecule type" value="Genomic_DNA"/>
</dbReference>
<keyword evidence="2" id="KW-0732">Signal</keyword>
<organism evidence="4 5">
    <name type="scientific">Pseudobowmanella zhangzhouensis</name>
    <dbReference type="NCBI Taxonomy" id="1537679"/>
    <lineage>
        <taxon>Bacteria</taxon>
        <taxon>Pseudomonadati</taxon>
        <taxon>Pseudomonadota</taxon>
        <taxon>Gammaproteobacteria</taxon>
        <taxon>Alteromonadales</taxon>
        <taxon>Alteromonadaceae</taxon>
    </lineage>
</organism>
<evidence type="ECO:0000256" key="1">
    <source>
        <dbReference type="ARBA" id="ARBA00022801"/>
    </source>
</evidence>
<dbReference type="SUPFAM" id="SSF49785">
    <property type="entry name" value="Galactose-binding domain-like"/>
    <property type="match status" value="1"/>
</dbReference>
<evidence type="ECO:0000313" key="5">
    <source>
        <dbReference type="Proteomes" id="UP001596364"/>
    </source>
</evidence>
<protein>
    <submittedName>
        <fullName evidence="4">CocE/NonD family hydrolase</fullName>
    </submittedName>
</protein>
<comment type="caution">
    <text evidence="4">The sequence shown here is derived from an EMBL/GenBank/DDBJ whole genome shotgun (WGS) entry which is preliminary data.</text>
</comment>
<dbReference type="Gene3D" id="1.10.3020.10">
    <property type="entry name" value="alpha-amino acid ester hydrolase ( Helical cap domain)"/>
    <property type="match status" value="1"/>
</dbReference>
<evidence type="ECO:0000256" key="2">
    <source>
        <dbReference type="SAM" id="SignalP"/>
    </source>
</evidence>
<name>A0ABW1XN52_9ALTE</name>
<dbReference type="InterPro" id="IPR029058">
    <property type="entry name" value="AB_hydrolase_fold"/>
</dbReference>
<dbReference type="RefSeq" id="WP_131257696.1">
    <property type="nucleotide sequence ID" value="NZ_JBHSUS010000001.1"/>
</dbReference>
<evidence type="ECO:0000313" key="4">
    <source>
        <dbReference type="EMBL" id="MFC6441547.1"/>
    </source>
</evidence>
<dbReference type="Pfam" id="PF08530">
    <property type="entry name" value="PepX_C"/>
    <property type="match status" value="1"/>
</dbReference>
<feature type="domain" description="Xaa-Pro dipeptidyl-peptidase C-terminal" evidence="3">
    <location>
        <begin position="513"/>
        <end position="690"/>
    </location>
</feature>
<gene>
    <name evidence="4" type="ORF">ACFP85_15445</name>
</gene>